<protein>
    <submittedName>
        <fullName evidence="2">Uncharacterized protein</fullName>
    </submittedName>
</protein>
<feature type="compositionally biased region" description="Low complexity" evidence="1">
    <location>
        <begin position="134"/>
        <end position="169"/>
    </location>
</feature>
<dbReference type="EMBL" id="BAAARW010000039">
    <property type="protein sequence ID" value="GAA2453349.1"/>
    <property type="molecule type" value="Genomic_DNA"/>
</dbReference>
<evidence type="ECO:0000256" key="1">
    <source>
        <dbReference type="SAM" id="MobiDB-lite"/>
    </source>
</evidence>
<proteinExistence type="predicted"/>
<reference evidence="2 3" key="1">
    <citation type="journal article" date="2019" name="Int. J. Syst. Evol. Microbiol.">
        <title>The Global Catalogue of Microorganisms (GCM) 10K type strain sequencing project: providing services to taxonomists for standard genome sequencing and annotation.</title>
        <authorList>
            <consortium name="The Broad Institute Genomics Platform"/>
            <consortium name="The Broad Institute Genome Sequencing Center for Infectious Disease"/>
            <person name="Wu L."/>
            <person name="Ma J."/>
        </authorList>
    </citation>
    <scope>NUCLEOTIDE SEQUENCE [LARGE SCALE GENOMIC DNA]</scope>
    <source>
        <strain evidence="2 3">JCM 3325</strain>
    </source>
</reference>
<evidence type="ECO:0000313" key="2">
    <source>
        <dbReference type="EMBL" id="GAA2453349.1"/>
    </source>
</evidence>
<feature type="compositionally biased region" description="Gly residues" evidence="1">
    <location>
        <begin position="59"/>
        <end position="91"/>
    </location>
</feature>
<dbReference type="Proteomes" id="UP001501231">
    <property type="component" value="Unassembled WGS sequence"/>
</dbReference>
<feature type="region of interest" description="Disordered" evidence="1">
    <location>
        <begin position="53"/>
        <end position="169"/>
    </location>
</feature>
<name>A0ABN3KDE9_9ACTN</name>
<comment type="caution">
    <text evidence="2">The sequence shown here is derived from an EMBL/GenBank/DDBJ whole genome shotgun (WGS) entry which is preliminary data.</text>
</comment>
<dbReference type="RefSeq" id="WP_344597128.1">
    <property type="nucleotide sequence ID" value="NZ_BAAARW010000039.1"/>
</dbReference>
<sequence>MAAELWQRLLASLERPCAACGGTGSVLSGDWKAWHERAGELIRVAQAAQRATTLQSAAGRGGAPPAGGAVPAGGPGGGGAAQGNGVPGGTVPGSVPQAFRETTPQGVPQMAPAGAHASAVPGARPVAPGPPVAGQPVAGPAATGPVVAGPAAAPQPGAARGEPGAAWGEPATAPAIVTAIDRAIDDHVRTRPSGPERVPCEACEGCGRALTAAGAGLTDFLARHGLVWADPGLNGRGGQAVQPGDGPFPTSP</sequence>
<accession>A0ABN3KDE9</accession>
<gene>
    <name evidence="2" type="ORF">GCM10010191_84970</name>
</gene>
<organism evidence="2 3">
    <name type="scientific">Actinomadura vinacea</name>
    <dbReference type="NCBI Taxonomy" id="115336"/>
    <lineage>
        <taxon>Bacteria</taxon>
        <taxon>Bacillati</taxon>
        <taxon>Actinomycetota</taxon>
        <taxon>Actinomycetes</taxon>
        <taxon>Streptosporangiales</taxon>
        <taxon>Thermomonosporaceae</taxon>
        <taxon>Actinomadura</taxon>
    </lineage>
</organism>
<evidence type="ECO:0000313" key="3">
    <source>
        <dbReference type="Proteomes" id="UP001501231"/>
    </source>
</evidence>
<keyword evidence="3" id="KW-1185">Reference proteome</keyword>